<feature type="compositionally biased region" description="Basic and acidic residues" evidence="1">
    <location>
        <begin position="134"/>
        <end position="147"/>
    </location>
</feature>
<evidence type="ECO:0000313" key="5">
    <source>
        <dbReference type="Proteomes" id="UP000007844"/>
    </source>
</evidence>
<dbReference type="RefSeq" id="WP_014258740.1">
    <property type="nucleotide sequence ID" value="NC_016629.1"/>
</dbReference>
<proteinExistence type="predicted"/>
<gene>
    <name evidence="4" type="ORF">Desaf_0546</name>
</gene>
<feature type="domain" description="Plastocyanin-like" evidence="3">
    <location>
        <begin position="230"/>
        <end position="335"/>
    </location>
</feature>
<evidence type="ECO:0000259" key="2">
    <source>
        <dbReference type="Pfam" id="PF07731"/>
    </source>
</evidence>
<dbReference type="InterPro" id="IPR045087">
    <property type="entry name" value="Cu-oxidase_fam"/>
</dbReference>
<feature type="region of interest" description="Disordered" evidence="1">
    <location>
        <begin position="79"/>
        <end position="179"/>
    </location>
</feature>
<dbReference type="EMBL" id="CP003221">
    <property type="protein sequence ID" value="EGJ48899.1"/>
    <property type="molecule type" value="Genomic_DNA"/>
</dbReference>
<feature type="domain" description="Plastocyanin-like" evidence="2">
    <location>
        <begin position="359"/>
        <end position="473"/>
    </location>
</feature>
<dbReference type="SUPFAM" id="SSF49503">
    <property type="entry name" value="Cupredoxins"/>
    <property type="match status" value="2"/>
</dbReference>
<dbReference type="InterPro" id="IPR011707">
    <property type="entry name" value="Cu-oxidase-like_N"/>
</dbReference>
<sequence length="575" mass="62835">MSLVQWETANEFRVTSTRSAHEIRGSRGACAPGGWGLGRSEPLWQAKPFPVLPALLYTSLALCCLLAMLCASPAEAQGQATSAPDHAGHAGHAPQEDQANQVERADQDHSVHAQPAQPQDPASGHAGHAAPAAGDRRESSGQEPEKPRKPKAKKATGEKAEAELSEPGRHVFPPLPWSEFERTRLPPGQPGRDYTPVFAPDVNTLPFTLRDGVKVFHLMAEPIDHEFAPGLVARCWGYNGDTPGPLLEAMQGDRVRIYVTNKLPAATSVHWHGIRLPSGMDGAAGLTQPPIPPGKTFIYEFWLPDAGTFMYHSHFDDMTQEAMGLVGMFVVHPRKARPPDRDFAILLQEWRIDPGTARPNPLEMIEFNVLTMNGRAFPHTHPLVAELGDRVRIRLGNLSPQDHHPIHIHGYDFRIVATDGGPIAEAAQWPETTVLVPVGSTRDIELVADNPGDWFFHCHMTHHTMNQMGHDMENMVGVDPTGAEQRISRLLPGWMPMGTRGMENMEGMPAPKNSIPMSGLKGQFGPTTMGGMVTVFRVRERAPGYADPGPYDFPAGTVAREATAKELRGDGIELK</sequence>
<dbReference type="Pfam" id="PF07731">
    <property type="entry name" value="Cu-oxidase_2"/>
    <property type="match status" value="1"/>
</dbReference>
<dbReference type="GO" id="GO:0005507">
    <property type="term" value="F:copper ion binding"/>
    <property type="evidence" value="ECO:0007669"/>
    <property type="project" value="InterPro"/>
</dbReference>
<dbReference type="Proteomes" id="UP000007844">
    <property type="component" value="Chromosome"/>
</dbReference>
<dbReference type="InterPro" id="IPR011706">
    <property type="entry name" value="Cu-oxidase_C"/>
</dbReference>
<dbReference type="eggNOG" id="COG2132">
    <property type="taxonomic scope" value="Bacteria"/>
</dbReference>
<accession>F3YVU1</accession>
<dbReference type="AlphaFoldDB" id="F3YVU1"/>
<dbReference type="InterPro" id="IPR008972">
    <property type="entry name" value="Cupredoxin"/>
</dbReference>
<dbReference type="KEGG" id="daf:Desaf_0546"/>
<evidence type="ECO:0000313" key="4">
    <source>
        <dbReference type="EMBL" id="EGJ48899.1"/>
    </source>
</evidence>
<dbReference type="Gene3D" id="2.60.40.420">
    <property type="entry name" value="Cupredoxins - blue copper proteins"/>
    <property type="match status" value="1"/>
</dbReference>
<dbReference type="PANTHER" id="PTHR11709">
    <property type="entry name" value="MULTI-COPPER OXIDASE"/>
    <property type="match status" value="1"/>
</dbReference>
<name>F3YVU1_DESAF</name>
<dbReference type="CDD" id="cd13860">
    <property type="entry name" value="CuRO_1_2dMco_1"/>
    <property type="match status" value="1"/>
</dbReference>
<dbReference type="Pfam" id="PF07732">
    <property type="entry name" value="Cu-oxidase_3"/>
    <property type="match status" value="1"/>
</dbReference>
<feature type="compositionally biased region" description="Low complexity" evidence="1">
    <location>
        <begin position="121"/>
        <end position="133"/>
    </location>
</feature>
<dbReference type="STRING" id="690850.Desaf_0546"/>
<organism evidence="4 5">
    <name type="scientific">Desulfocurvibacter africanus subsp. africanus str. Walvis Bay</name>
    <dbReference type="NCBI Taxonomy" id="690850"/>
    <lineage>
        <taxon>Bacteria</taxon>
        <taxon>Pseudomonadati</taxon>
        <taxon>Thermodesulfobacteriota</taxon>
        <taxon>Desulfovibrionia</taxon>
        <taxon>Desulfovibrionales</taxon>
        <taxon>Desulfovibrionaceae</taxon>
        <taxon>Desulfocurvibacter</taxon>
    </lineage>
</organism>
<dbReference type="HOGENOM" id="CLU_034184_0_0_7"/>
<feature type="compositionally biased region" description="Basic and acidic residues" evidence="1">
    <location>
        <begin position="155"/>
        <end position="169"/>
    </location>
</feature>
<evidence type="ECO:0000259" key="3">
    <source>
        <dbReference type="Pfam" id="PF07732"/>
    </source>
</evidence>
<protein>
    <submittedName>
        <fullName evidence="4">Multicopper oxidase type 3</fullName>
    </submittedName>
</protein>
<reference evidence="4 5" key="1">
    <citation type="journal article" date="2011" name="J. Bacteriol.">
        <title>Genome sequence of the mercury-methylating and pleomorphic Desulfovibrio africanus Strain Walvis Bay.</title>
        <authorList>
            <person name="Brown S.D."/>
            <person name="Wall J.D."/>
            <person name="Kucken A.M."/>
            <person name="Gilmour C.C."/>
            <person name="Podar M."/>
            <person name="Brandt C.C."/>
            <person name="Teshima H."/>
            <person name="Detter J.C."/>
            <person name="Han C.S."/>
            <person name="Land M.L."/>
            <person name="Lucas S."/>
            <person name="Han J."/>
            <person name="Pennacchio L."/>
            <person name="Nolan M."/>
            <person name="Pitluck S."/>
            <person name="Woyke T."/>
            <person name="Goodwin L."/>
            <person name="Palumbo A.V."/>
            <person name="Elias D.A."/>
        </authorList>
    </citation>
    <scope>NUCLEOTIDE SEQUENCE [LARGE SCALE GENOMIC DNA]</scope>
    <source>
        <strain evidence="4 5">Walvis Bay</strain>
    </source>
</reference>
<dbReference type="GO" id="GO:0016491">
    <property type="term" value="F:oxidoreductase activity"/>
    <property type="evidence" value="ECO:0007669"/>
    <property type="project" value="UniProtKB-KW"/>
</dbReference>
<keyword evidence="5" id="KW-1185">Reference proteome</keyword>
<evidence type="ECO:0000256" key="1">
    <source>
        <dbReference type="SAM" id="MobiDB-lite"/>
    </source>
</evidence>
<dbReference type="CDD" id="cd04202">
    <property type="entry name" value="CuRO_D2_2dMcoN_like"/>
    <property type="match status" value="1"/>
</dbReference>